<keyword evidence="2" id="KW-0812">Transmembrane</keyword>
<evidence type="ECO:0000256" key="2">
    <source>
        <dbReference type="SAM" id="Phobius"/>
    </source>
</evidence>
<proteinExistence type="predicted"/>
<organism evidence="4 5">
    <name type="scientific">Cudoniella acicularis</name>
    <dbReference type="NCBI Taxonomy" id="354080"/>
    <lineage>
        <taxon>Eukaryota</taxon>
        <taxon>Fungi</taxon>
        <taxon>Dikarya</taxon>
        <taxon>Ascomycota</taxon>
        <taxon>Pezizomycotina</taxon>
        <taxon>Leotiomycetes</taxon>
        <taxon>Helotiales</taxon>
        <taxon>Tricladiaceae</taxon>
        <taxon>Cudoniella</taxon>
    </lineage>
</organism>
<accession>A0A8H4QYE9</accession>
<evidence type="ECO:0000313" key="5">
    <source>
        <dbReference type="Proteomes" id="UP000566819"/>
    </source>
</evidence>
<keyword evidence="3" id="KW-0732">Signal</keyword>
<feature type="region of interest" description="Disordered" evidence="1">
    <location>
        <begin position="215"/>
        <end position="241"/>
    </location>
</feature>
<feature type="transmembrane region" description="Helical" evidence="2">
    <location>
        <begin position="107"/>
        <end position="137"/>
    </location>
</feature>
<protein>
    <submittedName>
        <fullName evidence="4">Uncharacterized protein</fullName>
    </submittedName>
</protein>
<evidence type="ECO:0000313" key="4">
    <source>
        <dbReference type="EMBL" id="KAF4619098.1"/>
    </source>
</evidence>
<evidence type="ECO:0000256" key="1">
    <source>
        <dbReference type="SAM" id="MobiDB-lite"/>
    </source>
</evidence>
<dbReference type="AlphaFoldDB" id="A0A8H4QYE9"/>
<keyword evidence="5" id="KW-1185">Reference proteome</keyword>
<evidence type="ECO:0000256" key="3">
    <source>
        <dbReference type="SAM" id="SignalP"/>
    </source>
</evidence>
<feature type="compositionally biased region" description="Low complexity" evidence="1">
    <location>
        <begin position="81"/>
        <end position="90"/>
    </location>
</feature>
<keyword evidence="2" id="KW-0472">Membrane</keyword>
<name>A0A8H4QYE9_9HELO</name>
<keyword evidence="2" id="KW-1133">Transmembrane helix</keyword>
<feature type="region of interest" description="Disordered" evidence="1">
    <location>
        <begin position="72"/>
        <end position="97"/>
    </location>
</feature>
<comment type="caution">
    <text evidence="4">The sequence shown here is derived from an EMBL/GenBank/DDBJ whole genome shotgun (WGS) entry which is preliminary data.</text>
</comment>
<reference evidence="4 5" key="1">
    <citation type="submission" date="2020-03" db="EMBL/GenBank/DDBJ databases">
        <title>Draft Genome Sequence of Cudoniella acicularis.</title>
        <authorList>
            <person name="Buettner E."/>
            <person name="Kellner H."/>
        </authorList>
    </citation>
    <scope>NUCLEOTIDE SEQUENCE [LARGE SCALE GENOMIC DNA]</scope>
    <source>
        <strain evidence="4 5">DSM 108380</strain>
    </source>
</reference>
<dbReference type="EMBL" id="JAAMPI010002035">
    <property type="protein sequence ID" value="KAF4619098.1"/>
    <property type="molecule type" value="Genomic_DNA"/>
</dbReference>
<gene>
    <name evidence="4" type="ORF">G7Y89_g14751</name>
</gene>
<dbReference type="Proteomes" id="UP000566819">
    <property type="component" value="Unassembled WGS sequence"/>
</dbReference>
<feature type="chain" id="PRO_5034299806" evidence="3">
    <location>
        <begin position="22"/>
        <end position="241"/>
    </location>
</feature>
<feature type="compositionally biased region" description="Gly residues" evidence="1">
    <location>
        <begin position="223"/>
        <end position="241"/>
    </location>
</feature>
<feature type="signal peptide" evidence="3">
    <location>
        <begin position="1"/>
        <end position="21"/>
    </location>
</feature>
<sequence>MRINNLAAAAMFLTSLIVSDARVIPGPNFDSVEQHHTATATTMQPSKPLSARIVAFIVPPLEFPIETFMKRITTPPPTPTSTPTNSNSNPTPTPSKSKYNPSVAVKALLIICAAVLGTALLFLYLSFTLSALFPAWYAKHHKFTKWLYFVDPKKLSSPKEENKDEETGNQIRVQNTWERMNRDVPGVRRPEQVYHPRVKVLRNEYRLSRSSMDIISLGKRPDGGGGDGGGSSGSSGGNVEV</sequence>